<keyword evidence="2" id="KW-1185">Reference proteome</keyword>
<evidence type="ECO:0000313" key="1">
    <source>
        <dbReference type="EMBL" id="KAF5932717.1"/>
    </source>
</evidence>
<name>A0A7J7FX48_CAMSI</name>
<dbReference type="Pfam" id="PF03140">
    <property type="entry name" value="DUF247"/>
    <property type="match status" value="1"/>
</dbReference>
<dbReference type="InterPro" id="IPR004158">
    <property type="entry name" value="DUF247_pln"/>
</dbReference>
<protein>
    <submittedName>
        <fullName evidence="1">Uncharacterized protein</fullName>
    </submittedName>
</protein>
<dbReference type="AlphaFoldDB" id="A0A7J7FX48"/>
<gene>
    <name evidence="1" type="ORF">HYC85_028888</name>
</gene>
<dbReference type="Proteomes" id="UP000593564">
    <property type="component" value="Unassembled WGS sequence"/>
</dbReference>
<evidence type="ECO:0000313" key="2">
    <source>
        <dbReference type="Proteomes" id="UP000593564"/>
    </source>
</evidence>
<dbReference type="EMBL" id="JACBKZ010000014">
    <property type="protein sequence ID" value="KAF5932717.1"/>
    <property type="molecule type" value="Genomic_DNA"/>
</dbReference>
<reference evidence="1 2" key="2">
    <citation type="submission" date="2020-07" db="EMBL/GenBank/DDBJ databases">
        <title>Genome assembly of wild tea tree DASZ reveals pedigree and selection history of tea varieties.</title>
        <authorList>
            <person name="Zhang W."/>
        </authorList>
    </citation>
    <scope>NUCLEOTIDE SEQUENCE [LARGE SCALE GENOMIC DNA]</scope>
    <source>
        <strain evidence="2">cv. G240</strain>
        <tissue evidence="1">Leaf</tissue>
    </source>
</reference>
<reference evidence="2" key="1">
    <citation type="journal article" date="2020" name="Nat. Commun.">
        <title>Genome assembly of wild tea tree DASZ reveals pedigree and selection history of tea varieties.</title>
        <authorList>
            <person name="Zhang W."/>
            <person name="Zhang Y."/>
            <person name="Qiu H."/>
            <person name="Guo Y."/>
            <person name="Wan H."/>
            <person name="Zhang X."/>
            <person name="Scossa F."/>
            <person name="Alseekh S."/>
            <person name="Zhang Q."/>
            <person name="Wang P."/>
            <person name="Xu L."/>
            <person name="Schmidt M.H."/>
            <person name="Jia X."/>
            <person name="Li D."/>
            <person name="Zhu A."/>
            <person name="Guo F."/>
            <person name="Chen W."/>
            <person name="Ni D."/>
            <person name="Usadel B."/>
            <person name="Fernie A.R."/>
            <person name="Wen W."/>
        </authorList>
    </citation>
    <scope>NUCLEOTIDE SEQUENCE [LARGE SCALE GENOMIC DNA]</scope>
    <source>
        <strain evidence="2">cv. G240</strain>
    </source>
</reference>
<sequence>MQPSAGADSISITIAIDEKLTQISPSPSECCIFRVHKQQHGVNEKAYEPKTVAIGPYHHGKRSLQMMEEHKLRCLQLLLKRKNEIRADRYVTAIISLEQEACRCYAELISLSANEMIEMMLLDGCFIIELMWKFEMAYLRDKNDSIFQMDWIVSSLQRYLMLFENQNIYETHEIQDSNK</sequence>
<proteinExistence type="predicted"/>
<organism evidence="1 2">
    <name type="scientific">Camellia sinensis</name>
    <name type="common">Tea plant</name>
    <name type="synonym">Thea sinensis</name>
    <dbReference type="NCBI Taxonomy" id="4442"/>
    <lineage>
        <taxon>Eukaryota</taxon>
        <taxon>Viridiplantae</taxon>
        <taxon>Streptophyta</taxon>
        <taxon>Embryophyta</taxon>
        <taxon>Tracheophyta</taxon>
        <taxon>Spermatophyta</taxon>
        <taxon>Magnoliopsida</taxon>
        <taxon>eudicotyledons</taxon>
        <taxon>Gunneridae</taxon>
        <taxon>Pentapetalae</taxon>
        <taxon>asterids</taxon>
        <taxon>Ericales</taxon>
        <taxon>Theaceae</taxon>
        <taxon>Camellia</taxon>
    </lineage>
</organism>
<comment type="caution">
    <text evidence="1">The sequence shown here is derived from an EMBL/GenBank/DDBJ whole genome shotgun (WGS) entry which is preliminary data.</text>
</comment>
<dbReference type="PANTHER" id="PTHR31170:SF17">
    <property type="match status" value="1"/>
</dbReference>
<dbReference type="PANTHER" id="PTHR31170">
    <property type="entry name" value="BNAC04G53230D PROTEIN"/>
    <property type="match status" value="1"/>
</dbReference>
<accession>A0A7J7FX48</accession>